<dbReference type="InterPro" id="IPR032466">
    <property type="entry name" value="Metal_Hydrolase"/>
</dbReference>
<organism evidence="2 3">
    <name type="scientific">Haloferula rosea</name>
    <dbReference type="NCBI Taxonomy" id="490093"/>
    <lineage>
        <taxon>Bacteria</taxon>
        <taxon>Pseudomonadati</taxon>
        <taxon>Verrucomicrobiota</taxon>
        <taxon>Verrucomicrobiia</taxon>
        <taxon>Verrucomicrobiales</taxon>
        <taxon>Verrucomicrobiaceae</taxon>
        <taxon>Haloferula</taxon>
    </lineage>
</organism>
<keyword evidence="3" id="KW-1185">Reference proteome</keyword>
<dbReference type="InterPro" id="IPR013108">
    <property type="entry name" value="Amidohydro_3"/>
</dbReference>
<dbReference type="InterPro" id="IPR011059">
    <property type="entry name" value="Metal-dep_hydrolase_composite"/>
</dbReference>
<dbReference type="Gene3D" id="3.20.20.140">
    <property type="entry name" value="Metal-dependent hydrolases"/>
    <property type="match status" value="1"/>
</dbReference>
<dbReference type="SUPFAM" id="SSF51556">
    <property type="entry name" value="Metallo-dependent hydrolases"/>
    <property type="match status" value="1"/>
</dbReference>
<evidence type="ECO:0000259" key="1">
    <source>
        <dbReference type="Pfam" id="PF07969"/>
    </source>
</evidence>
<dbReference type="PANTHER" id="PTHR43135">
    <property type="entry name" value="ALPHA-D-RIBOSE 1-METHYLPHOSPHONATE 5-TRIPHOSPHATE DIPHOSPHATASE"/>
    <property type="match status" value="1"/>
</dbReference>
<dbReference type="AlphaFoldDB" id="A0A934RBL3"/>
<evidence type="ECO:0000313" key="3">
    <source>
        <dbReference type="Proteomes" id="UP000658278"/>
    </source>
</evidence>
<dbReference type="Gene3D" id="2.30.40.10">
    <property type="entry name" value="Urease, subunit C, domain 1"/>
    <property type="match status" value="1"/>
</dbReference>
<comment type="caution">
    <text evidence="2">The sequence shown here is derived from an EMBL/GenBank/DDBJ whole genome shotgun (WGS) entry which is preliminary data.</text>
</comment>
<protein>
    <submittedName>
        <fullName evidence="2">Amidohydrolase family protein</fullName>
    </submittedName>
</protein>
<accession>A0A934RBL3</accession>
<reference evidence="2" key="1">
    <citation type="submission" date="2021-01" db="EMBL/GenBank/DDBJ databases">
        <title>Modified the classification status of verrucomicrobia.</title>
        <authorList>
            <person name="Feng X."/>
        </authorList>
    </citation>
    <scope>NUCLEOTIDE SEQUENCE</scope>
    <source>
        <strain evidence="2">KCTC 22201</strain>
    </source>
</reference>
<dbReference type="InterPro" id="IPR051781">
    <property type="entry name" value="Metallo-dep_Hydrolase"/>
</dbReference>
<dbReference type="SUPFAM" id="SSF51338">
    <property type="entry name" value="Composite domain of metallo-dependent hydrolases"/>
    <property type="match status" value="1"/>
</dbReference>
<gene>
    <name evidence="2" type="ORF">JIN81_13630</name>
</gene>
<dbReference type="RefSeq" id="WP_200280724.1">
    <property type="nucleotide sequence ID" value="NZ_JAENII010000010.1"/>
</dbReference>
<dbReference type="EMBL" id="JAENII010000010">
    <property type="protein sequence ID" value="MBK1828067.1"/>
    <property type="molecule type" value="Genomic_DNA"/>
</dbReference>
<dbReference type="GO" id="GO:0016810">
    <property type="term" value="F:hydrolase activity, acting on carbon-nitrogen (but not peptide) bonds"/>
    <property type="evidence" value="ECO:0007669"/>
    <property type="project" value="InterPro"/>
</dbReference>
<feature type="domain" description="Amidohydrolase 3" evidence="1">
    <location>
        <begin position="281"/>
        <end position="397"/>
    </location>
</feature>
<dbReference type="Proteomes" id="UP000658278">
    <property type="component" value="Unassembled WGS sequence"/>
</dbReference>
<evidence type="ECO:0000313" key="2">
    <source>
        <dbReference type="EMBL" id="MBK1828067.1"/>
    </source>
</evidence>
<dbReference type="PANTHER" id="PTHR43135:SF3">
    <property type="entry name" value="ALPHA-D-RIBOSE 1-METHYLPHOSPHONATE 5-TRIPHOSPHATE DIPHOSPHATASE"/>
    <property type="match status" value="1"/>
</dbReference>
<sequence>MNRLFLHGLTLLVTAATADCADLRAFVGAKLLPIASPTIEDGVLLIRDGRIEGIGAREDLEVPAAAEVIDVSGKVIMPGLICTHSHIGEVSGGDSSGPIQPEVRALDSIDVRHSSFEKARAGGLTLVNIMPGSGHLLSGQTIYLKLRDGNRVEDLAVRCPDGGMAGGIKMANGTNSIRDKGPFPGTRGKAVALVREQFLKAQAYQSKKEKGGEDFERNLALEAMVEVLDGRRVVHHHTHRHDDILTVLRLKDEFGFKVVLHHVSEAWKVADEIAESGVACSLILLDSPGGKPEARDIAWKNGAELERRGVPTAIHTDDPINDSRWFLRSAALAVRAGMSREAALAALTLEGARMLDLGDETGSLEVGKAADFAILSGDPLSIYTRVLETWVEGNQVFDLADPEDQLWAEGGLGAGEARAATGCCFSR</sequence>
<dbReference type="Pfam" id="PF07969">
    <property type="entry name" value="Amidohydro_3"/>
    <property type="match status" value="1"/>
</dbReference>
<proteinExistence type="predicted"/>
<name>A0A934RBL3_9BACT</name>